<keyword evidence="5" id="KW-0804">Transcription</keyword>
<evidence type="ECO:0000256" key="5">
    <source>
        <dbReference type="ARBA" id="ARBA00023163"/>
    </source>
</evidence>
<evidence type="ECO:0000313" key="11">
    <source>
        <dbReference type="EMBL" id="CEM17376.1"/>
    </source>
</evidence>
<gene>
    <name evidence="11" type="ORF">Vbra_21651</name>
</gene>
<feature type="compositionally biased region" description="Pro residues" evidence="7">
    <location>
        <begin position="1067"/>
        <end position="1086"/>
    </location>
</feature>
<comment type="subcellular location">
    <subcellularLocation>
        <location evidence="1">Nucleus</location>
    </subcellularLocation>
</comment>
<dbReference type="VEuPathDB" id="CryptoDB:Vbra_21651"/>
<dbReference type="SMART" id="SM00717">
    <property type="entry name" value="SANT"/>
    <property type="match status" value="3"/>
</dbReference>
<organism evidence="11 12">
    <name type="scientific">Vitrella brassicaformis (strain CCMP3155)</name>
    <dbReference type="NCBI Taxonomy" id="1169540"/>
    <lineage>
        <taxon>Eukaryota</taxon>
        <taxon>Sar</taxon>
        <taxon>Alveolata</taxon>
        <taxon>Colpodellida</taxon>
        <taxon>Vitrellaceae</taxon>
        <taxon>Vitrella</taxon>
    </lineage>
</organism>
<dbReference type="InterPro" id="IPR009057">
    <property type="entry name" value="Homeodomain-like_sf"/>
</dbReference>
<evidence type="ECO:0000256" key="2">
    <source>
        <dbReference type="ARBA" id="ARBA00022737"/>
    </source>
</evidence>
<feature type="domain" description="Myb-like" evidence="8">
    <location>
        <begin position="198"/>
        <end position="254"/>
    </location>
</feature>
<feature type="compositionally biased region" description="Polar residues" evidence="7">
    <location>
        <begin position="834"/>
        <end position="851"/>
    </location>
</feature>
<evidence type="ECO:0000256" key="3">
    <source>
        <dbReference type="ARBA" id="ARBA00023015"/>
    </source>
</evidence>
<evidence type="ECO:0000256" key="7">
    <source>
        <dbReference type="SAM" id="MobiDB-lite"/>
    </source>
</evidence>
<evidence type="ECO:0000313" key="12">
    <source>
        <dbReference type="Proteomes" id="UP000041254"/>
    </source>
</evidence>
<accession>A0A0G4FRT8</accession>
<feature type="region of interest" description="Disordered" evidence="7">
    <location>
        <begin position="777"/>
        <end position="897"/>
    </location>
</feature>
<dbReference type="PROSITE" id="PS51294">
    <property type="entry name" value="HTH_MYB"/>
    <property type="match status" value="3"/>
</dbReference>
<dbReference type="FunFam" id="1.10.10.60:FF:000010">
    <property type="entry name" value="Transcriptional activator Myb isoform A"/>
    <property type="match status" value="1"/>
</dbReference>
<dbReference type="GO" id="GO:0000978">
    <property type="term" value="F:RNA polymerase II cis-regulatory region sequence-specific DNA binding"/>
    <property type="evidence" value="ECO:0007669"/>
    <property type="project" value="TreeGrafter"/>
</dbReference>
<evidence type="ECO:0000256" key="4">
    <source>
        <dbReference type="ARBA" id="ARBA00023125"/>
    </source>
</evidence>
<proteinExistence type="predicted"/>
<dbReference type="InterPro" id="IPR050560">
    <property type="entry name" value="MYB_TF"/>
</dbReference>
<feature type="domain" description="HTH myb-type" evidence="10">
    <location>
        <begin position="152"/>
        <end position="201"/>
    </location>
</feature>
<dbReference type="PROSITE" id="PS51293">
    <property type="entry name" value="SANT"/>
    <property type="match status" value="1"/>
</dbReference>
<feature type="region of interest" description="Disordered" evidence="7">
    <location>
        <begin position="1043"/>
        <end position="1093"/>
    </location>
</feature>
<dbReference type="InterPro" id="IPR001005">
    <property type="entry name" value="SANT/Myb"/>
</dbReference>
<feature type="region of interest" description="Disordered" evidence="7">
    <location>
        <begin position="587"/>
        <end position="623"/>
    </location>
</feature>
<feature type="compositionally biased region" description="Low complexity" evidence="7">
    <location>
        <begin position="1113"/>
        <end position="1127"/>
    </location>
</feature>
<feature type="domain" description="Myb-like" evidence="8">
    <location>
        <begin position="255"/>
        <end position="305"/>
    </location>
</feature>
<feature type="compositionally biased region" description="Low complexity" evidence="7">
    <location>
        <begin position="987"/>
        <end position="1009"/>
    </location>
</feature>
<keyword evidence="3" id="KW-0805">Transcription regulation</keyword>
<evidence type="ECO:0000259" key="9">
    <source>
        <dbReference type="PROSITE" id="PS51293"/>
    </source>
</evidence>
<feature type="compositionally biased region" description="Polar residues" evidence="7">
    <location>
        <begin position="1140"/>
        <end position="1160"/>
    </location>
</feature>
<keyword evidence="4" id="KW-0238">DNA-binding</keyword>
<dbReference type="OMA" id="WMADEDE"/>
<feature type="domain" description="HTH myb-type" evidence="10">
    <location>
        <begin position="255"/>
        <end position="309"/>
    </location>
</feature>
<feature type="compositionally biased region" description="Polar residues" evidence="7">
    <location>
        <begin position="467"/>
        <end position="479"/>
    </location>
</feature>
<dbReference type="GO" id="GO:0000981">
    <property type="term" value="F:DNA-binding transcription factor activity, RNA polymerase II-specific"/>
    <property type="evidence" value="ECO:0007669"/>
    <property type="project" value="TreeGrafter"/>
</dbReference>
<feature type="compositionally biased region" description="Basic and acidic residues" evidence="7">
    <location>
        <begin position="312"/>
        <end position="326"/>
    </location>
</feature>
<reference evidence="11 12" key="1">
    <citation type="submission" date="2014-11" db="EMBL/GenBank/DDBJ databases">
        <authorList>
            <person name="Zhu J."/>
            <person name="Qi W."/>
            <person name="Song R."/>
        </authorList>
    </citation>
    <scope>NUCLEOTIDE SEQUENCE [LARGE SCALE GENOMIC DNA]</scope>
</reference>
<protein>
    <submittedName>
        <fullName evidence="11">Uncharacterized protein</fullName>
    </submittedName>
</protein>
<keyword evidence="6" id="KW-0539">Nucleus</keyword>
<dbReference type="Gene3D" id="1.10.10.60">
    <property type="entry name" value="Homeodomain-like"/>
    <property type="match status" value="3"/>
</dbReference>
<feature type="region of interest" description="Disordered" evidence="7">
    <location>
        <begin position="1107"/>
        <end position="1160"/>
    </location>
</feature>
<feature type="compositionally biased region" description="Acidic residues" evidence="7">
    <location>
        <begin position="395"/>
        <end position="408"/>
    </location>
</feature>
<dbReference type="InterPro" id="IPR017930">
    <property type="entry name" value="Myb_dom"/>
</dbReference>
<feature type="region of interest" description="Disordered" evidence="7">
    <location>
        <begin position="984"/>
        <end position="1022"/>
    </location>
</feature>
<feature type="compositionally biased region" description="Low complexity" evidence="7">
    <location>
        <begin position="428"/>
        <end position="457"/>
    </location>
</feature>
<dbReference type="AlphaFoldDB" id="A0A0G4FRT8"/>
<feature type="region of interest" description="Disordered" evidence="7">
    <location>
        <begin position="635"/>
        <end position="667"/>
    </location>
</feature>
<dbReference type="GO" id="GO:0005634">
    <property type="term" value="C:nucleus"/>
    <property type="evidence" value="ECO:0007669"/>
    <property type="project" value="UniProtKB-SubCell"/>
</dbReference>
<feature type="compositionally biased region" description="Gly residues" evidence="7">
    <location>
        <begin position="866"/>
        <end position="876"/>
    </location>
</feature>
<keyword evidence="12" id="KW-1185">Reference proteome</keyword>
<dbReference type="Proteomes" id="UP000041254">
    <property type="component" value="Unassembled WGS sequence"/>
</dbReference>
<dbReference type="InterPro" id="IPR017884">
    <property type="entry name" value="SANT_dom"/>
</dbReference>
<dbReference type="PANTHER" id="PTHR45614:SF25">
    <property type="entry name" value="MYB PROTEIN"/>
    <property type="match status" value="1"/>
</dbReference>
<dbReference type="OrthoDB" id="2143914at2759"/>
<feature type="domain" description="Myb-like" evidence="8">
    <location>
        <begin position="146"/>
        <end position="197"/>
    </location>
</feature>
<dbReference type="PANTHER" id="PTHR45614">
    <property type="entry name" value="MYB PROTEIN-RELATED"/>
    <property type="match status" value="1"/>
</dbReference>
<evidence type="ECO:0000256" key="1">
    <source>
        <dbReference type="ARBA" id="ARBA00004123"/>
    </source>
</evidence>
<evidence type="ECO:0000259" key="10">
    <source>
        <dbReference type="PROSITE" id="PS51294"/>
    </source>
</evidence>
<feature type="compositionally biased region" description="Gly residues" evidence="7">
    <location>
        <begin position="1043"/>
        <end position="1066"/>
    </location>
</feature>
<dbReference type="EMBL" id="CDMY01000488">
    <property type="protein sequence ID" value="CEM17376.1"/>
    <property type="molecule type" value="Genomic_DNA"/>
</dbReference>
<feature type="domain" description="HTH myb-type" evidence="10">
    <location>
        <begin position="202"/>
        <end position="254"/>
    </location>
</feature>
<name>A0A0G4FRT8_VITBC</name>
<feature type="compositionally biased region" description="Polar residues" evidence="7">
    <location>
        <begin position="334"/>
        <end position="345"/>
    </location>
</feature>
<dbReference type="InParanoid" id="A0A0G4FRT8"/>
<feature type="region of interest" description="Disordered" evidence="7">
    <location>
        <begin position="1"/>
        <end position="111"/>
    </location>
</feature>
<dbReference type="FunFam" id="1.10.10.60:FF:000016">
    <property type="entry name" value="Transcriptional activator Myb isoform A"/>
    <property type="match status" value="1"/>
</dbReference>
<dbReference type="CDD" id="cd00167">
    <property type="entry name" value="SANT"/>
    <property type="match status" value="3"/>
</dbReference>
<dbReference type="STRING" id="1169540.A0A0G4FRT8"/>
<feature type="region of interest" description="Disordered" evidence="7">
    <location>
        <begin position="680"/>
        <end position="702"/>
    </location>
</feature>
<sequence length="1196" mass="125452">MMAAEAHFAPPPGSSLVADAYPPAQQDAYGLRSGAKSKRQTTDRDLMSPHGTKYAISPQYQKQRLHSPQVPMQTDADSSRPAAKKRGSRQKGGSSSGLPPLYPTQQQGPAAAGCEMGMGVGVGVGGGLAAVKSNFEEAISQGQTRRSAKDAQRWMADEDERLKEAVKLHDGKNWKKIAALIPGRTDVQCLHRWHKVLMPGLVKGPWTSEEDIVLKELVEKWGPQRWTSLAQEVNRRCNTFRLGKQCRERWYNHLDPTIRRDEWSAEEEHLLLEAQAKMGNRWSEIAKLLPGRTENSVKNRWNSLRRKLWHDEYHKKGSGKAKDKPKARAKKAASTLQNTTPSPSASPEPRDLTPPQQQHQQQQQQDMPSAAAAHAHLVATPAYGRGHVRVKDDPRGDDDSEAYSDEDGSSSQPHDHLEHGDEGEESESNSYDGETAAADGAEAALHPHQQHPVQHQHMPPPVHPGHFTQTANIFSTPSPAQAPGYPYHRTPAPPATAAAPAVDPHQPPQTHLRQQGRLKASVVSQAGATNSSFFSYAAAQHAAPAMDPAAGMSSISSMTSPPNRSIFPSPYPPGHGFPLAIKTEPMESPSQVLRQPPGSTDPLAMSSSTPLAQARMPPPLSHSVDSSGDFSFGMRVQMPGSVPPADPHADSHIHHPPGPPSTVEADPGISEEDISAVDRMLGPLPSTTSSSDPFAPPSGEIILGEDPLAQSRENPPSSPQLSFMSKPLDIFPAASSSSGAGAAAAPAIAGAGAGAGVSPFPPPPSLAAPANAGEIFRFSGRPSRPPEQHEADMMPLGPAEPMHAMQPMPAPGVGPPEANTLPPPPHPALATGRQPLSTASPTTTAHVSTAPTRLRMSRNRPARQGTTGGMSAGGSESGDSNRSGIKAAQLAPGSTCHSPSDIRLETLSLEDTLAGQPVAAAAAAAAAAGGVGGMSDPHTQAMLLQQLQQQSQRQGEGGKALSVADLAAIVHANRDLVEKLLYSDVQTPPGGNNGDTPTPADGHHQQQSPQHPPLPDTDASQVEHPCINPATLMKLAEALGRVQQGGNGGGAANDGQGKESGGGGGVPFPPPQATAPPPPPPPPPRPSGTGTWSDLLSFLKAAPQPSAHQAFYPPSSHPHAAAPTPVAAQPPPMLSPAEWGQTQMQVQTRSAMSCPTSPSSGLSWHRGPFWNAGTVEMPPAFGGSGALTGGGGGNGQ</sequence>
<evidence type="ECO:0000256" key="6">
    <source>
        <dbReference type="ARBA" id="ARBA00023242"/>
    </source>
</evidence>
<evidence type="ECO:0000259" key="8">
    <source>
        <dbReference type="PROSITE" id="PS50090"/>
    </source>
</evidence>
<dbReference type="Pfam" id="PF00249">
    <property type="entry name" value="Myb_DNA-binding"/>
    <property type="match status" value="3"/>
</dbReference>
<keyword evidence="2" id="KW-0677">Repeat</keyword>
<feature type="region of interest" description="Disordered" evidence="7">
    <location>
        <begin position="312"/>
        <end position="514"/>
    </location>
</feature>
<feature type="domain" description="SANT" evidence="9">
    <location>
        <begin position="258"/>
        <end position="309"/>
    </location>
</feature>
<dbReference type="PROSITE" id="PS50090">
    <property type="entry name" value="MYB_LIKE"/>
    <property type="match status" value="3"/>
</dbReference>
<dbReference type="SUPFAM" id="SSF46689">
    <property type="entry name" value="Homeodomain-like"/>
    <property type="match status" value="2"/>
</dbReference>
<feature type="compositionally biased region" description="Low complexity" evidence="7">
    <location>
        <begin position="356"/>
        <end position="376"/>
    </location>
</feature>